<dbReference type="Proteomes" id="UP001549167">
    <property type="component" value="Unassembled WGS sequence"/>
</dbReference>
<dbReference type="Gene3D" id="1.10.10.10">
    <property type="entry name" value="Winged helix-like DNA-binding domain superfamily/Winged helix DNA-binding domain"/>
    <property type="match status" value="1"/>
</dbReference>
<dbReference type="Pfam" id="PF04326">
    <property type="entry name" value="SLFN_AlbA_2"/>
    <property type="match status" value="1"/>
</dbReference>
<dbReference type="RefSeq" id="WP_354221835.1">
    <property type="nucleotide sequence ID" value="NZ_JBEPMX010000021.1"/>
</dbReference>
<dbReference type="EMBL" id="JBEPMX010000021">
    <property type="protein sequence ID" value="MET3684464.1"/>
    <property type="molecule type" value="Genomic_DNA"/>
</dbReference>
<gene>
    <name evidence="2" type="ORF">ABID56_002601</name>
</gene>
<dbReference type="InterPro" id="IPR038475">
    <property type="entry name" value="RecG_C_sf"/>
</dbReference>
<dbReference type="InterPro" id="IPR007421">
    <property type="entry name" value="Schlafen_AlbA_2_dom"/>
</dbReference>
<dbReference type="InterPro" id="IPR036390">
    <property type="entry name" value="WH_DNA-bd_sf"/>
</dbReference>
<dbReference type="InterPro" id="IPR036388">
    <property type="entry name" value="WH-like_DNA-bd_sf"/>
</dbReference>
<dbReference type="InterPro" id="IPR038461">
    <property type="entry name" value="Schlafen_AlbA_2_dom_sf"/>
</dbReference>
<dbReference type="PANTHER" id="PTHR30595:SF6">
    <property type="entry name" value="SCHLAFEN ALBA-2 DOMAIN-CONTAINING PROTEIN"/>
    <property type="match status" value="1"/>
</dbReference>
<dbReference type="PANTHER" id="PTHR30595">
    <property type="entry name" value="GLPR-RELATED TRANSCRIPTIONAL REPRESSOR"/>
    <property type="match status" value="1"/>
</dbReference>
<organism evidence="2 3">
    <name type="scientific">Alkalibacillus flavidus</name>
    <dbReference type="NCBI Taxonomy" id="546021"/>
    <lineage>
        <taxon>Bacteria</taxon>
        <taxon>Bacillati</taxon>
        <taxon>Bacillota</taxon>
        <taxon>Bacilli</taxon>
        <taxon>Bacillales</taxon>
        <taxon>Bacillaceae</taxon>
        <taxon>Alkalibacillus</taxon>
    </lineage>
</organism>
<dbReference type="SUPFAM" id="SSF46785">
    <property type="entry name" value="Winged helix' DNA-binding domain"/>
    <property type="match status" value="1"/>
</dbReference>
<evidence type="ECO:0000313" key="3">
    <source>
        <dbReference type="Proteomes" id="UP001549167"/>
    </source>
</evidence>
<proteinExistence type="predicted"/>
<feature type="domain" description="Schlafen AlbA-2" evidence="1">
    <location>
        <begin position="14"/>
        <end position="114"/>
    </location>
</feature>
<dbReference type="Pfam" id="PF13749">
    <property type="entry name" value="HATPase_c_4"/>
    <property type="match status" value="1"/>
</dbReference>
<evidence type="ECO:0000259" key="1">
    <source>
        <dbReference type="Pfam" id="PF04326"/>
    </source>
</evidence>
<evidence type="ECO:0000313" key="2">
    <source>
        <dbReference type="EMBL" id="MET3684464.1"/>
    </source>
</evidence>
<dbReference type="Gene3D" id="3.30.565.60">
    <property type="match status" value="1"/>
</dbReference>
<sequence length="614" mass="71658">MENESFWEMIRDGENAKLECKLAENTLPKEMWYTYSAFANTDGGVILLGVEEKKGEFFPVGTNDVVKLQQELWNQINNPQKISQNILRNEDVQPIKVEGKDILKINVPRANREQRPVYIGQNPYINTWRRNYEGDYSCSEEEVKRMIAEQSSQALDNQIIENFSWDDLNMESFKNYRQRFSNMKPDSKWNELSDKDFLKRIGGWSHDRNTNKEGLTVAGLLVFGEEHTITDYFPHFFLDYREKLSDDIKERWSYRVTSHDATWSGNLYDFFFKVIQRLVSDIDVPFELDQETLARKIETPVHSALREAVLNSIIHANYYGDVGVVIEKEQSGFRFSNPGTLRMPIEKAIEGGNSDPRNPNIFKIFAQLGYGERSGYGLESIYLTWEEQHWQKPVLHEEFRPERTTLTLMPISLMPNDVVHKFKILLQDRFHLLDKSELFVLVKIYEEGYVTNARLQALTQESSSEINKRLSNLVEEGLLESNGKGRSTYYTLSNVFSDLYDENGSIQMTDQEVEFDIESINDKLWDIAETARESKRLKAEKMQEIILTLCSYKYLTINELSDLTGREGNALRRIHIRPLVENSLLELRYPETPQHRNQAYKTKEPSKYIVENDA</sequence>
<keyword evidence="3" id="KW-1185">Reference proteome</keyword>
<protein>
    <submittedName>
        <fullName evidence="2">HTH transcriptional regulator</fullName>
    </submittedName>
</protein>
<accession>A0ABV2KY07</accession>
<comment type="caution">
    <text evidence="2">The sequence shown here is derived from an EMBL/GenBank/DDBJ whole genome shotgun (WGS) entry which is preliminary data.</text>
</comment>
<name>A0ABV2KY07_9BACI</name>
<reference evidence="2 3" key="1">
    <citation type="submission" date="2024-06" db="EMBL/GenBank/DDBJ databases">
        <title>Genomic Encyclopedia of Type Strains, Phase IV (KMG-IV): sequencing the most valuable type-strain genomes for metagenomic binning, comparative biology and taxonomic classification.</title>
        <authorList>
            <person name="Goeker M."/>
        </authorList>
    </citation>
    <scope>NUCLEOTIDE SEQUENCE [LARGE SCALE GENOMIC DNA]</scope>
    <source>
        <strain evidence="2 3">DSM 23520</strain>
    </source>
</reference>
<dbReference type="Gene3D" id="3.30.950.30">
    <property type="entry name" value="Schlafen, AAA domain"/>
    <property type="match status" value="1"/>
</dbReference>